<evidence type="ECO:0000256" key="4">
    <source>
        <dbReference type="ARBA" id="ARBA00023163"/>
    </source>
</evidence>
<evidence type="ECO:0000313" key="9">
    <source>
        <dbReference type="Proteomes" id="UP001589608"/>
    </source>
</evidence>
<evidence type="ECO:0000259" key="6">
    <source>
        <dbReference type="PROSITE" id="PS50043"/>
    </source>
</evidence>
<accession>A0ABV5MAU5</accession>
<dbReference type="Pfam" id="PF00072">
    <property type="entry name" value="Response_reg"/>
    <property type="match status" value="1"/>
</dbReference>
<keyword evidence="1 5" id="KW-0597">Phosphoprotein</keyword>
<dbReference type="InterPro" id="IPR058245">
    <property type="entry name" value="NreC/VraR/RcsB-like_REC"/>
</dbReference>
<keyword evidence="2" id="KW-0805">Transcription regulation</keyword>
<proteinExistence type="predicted"/>
<dbReference type="PANTHER" id="PTHR43214:SF24">
    <property type="entry name" value="TRANSCRIPTIONAL REGULATORY PROTEIN NARL-RELATED"/>
    <property type="match status" value="1"/>
</dbReference>
<dbReference type="PROSITE" id="PS50110">
    <property type="entry name" value="RESPONSE_REGULATORY"/>
    <property type="match status" value="1"/>
</dbReference>
<keyword evidence="9" id="KW-1185">Reference proteome</keyword>
<feature type="modified residue" description="4-aspartylphosphate" evidence="5">
    <location>
        <position position="58"/>
    </location>
</feature>
<evidence type="ECO:0000259" key="7">
    <source>
        <dbReference type="PROSITE" id="PS50110"/>
    </source>
</evidence>
<evidence type="ECO:0000313" key="8">
    <source>
        <dbReference type="EMBL" id="MFB9445972.1"/>
    </source>
</evidence>
<dbReference type="EMBL" id="JBHMCA010000043">
    <property type="protein sequence ID" value="MFB9445972.1"/>
    <property type="molecule type" value="Genomic_DNA"/>
</dbReference>
<keyword evidence="4" id="KW-0804">Transcription</keyword>
<dbReference type="SUPFAM" id="SSF46894">
    <property type="entry name" value="C-terminal effector domain of the bipartite response regulators"/>
    <property type="match status" value="1"/>
</dbReference>
<evidence type="ECO:0000256" key="5">
    <source>
        <dbReference type="PROSITE-ProRule" id="PRU00169"/>
    </source>
</evidence>
<dbReference type="InterPro" id="IPR001789">
    <property type="entry name" value="Sig_transdc_resp-reg_receiver"/>
</dbReference>
<feature type="domain" description="HTH luxR-type" evidence="6">
    <location>
        <begin position="149"/>
        <end position="216"/>
    </location>
</feature>
<dbReference type="CDD" id="cd17535">
    <property type="entry name" value="REC_NarL-like"/>
    <property type="match status" value="1"/>
</dbReference>
<comment type="caution">
    <text evidence="8">The sequence shown here is derived from an EMBL/GenBank/DDBJ whole genome shotgun (WGS) entry which is preliminary data.</text>
</comment>
<reference evidence="8 9" key="1">
    <citation type="submission" date="2024-09" db="EMBL/GenBank/DDBJ databases">
        <authorList>
            <person name="Sun Q."/>
            <person name="Mori K."/>
        </authorList>
    </citation>
    <scope>NUCLEOTIDE SEQUENCE [LARGE SCALE GENOMIC DNA]</scope>
    <source>
        <strain evidence="8 9">JCM 3307</strain>
    </source>
</reference>
<evidence type="ECO:0000256" key="2">
    <source>
        <dbReference type="ARBA" id="ARBA00023015"/>
    </source>
</evidence>
<dbReference type="PRINTS" id="PR00038">
    <property type="entry name" value="HTHLUXR"/>
</dbReference>
<dbReference type="InterPro" id="IPR016032">
    <property type="entry name" value="Sig_transdc_resp-reg_C-effctor"/>
</dbReference>
<dbReference type="RefSeq" id="WP_223092973.1">
    <property type="nucleotide sequence ID" value="NZ_CP061913.1"/>
</dbReference>
<keyword evidence="3" id="KW-0238">DNA-binding</keyword>
<feature type="domain" description="Response regulatory" evidence="7">
    <location>
        <begin position="8"/>
        <end position="128"/>
    </location>
</feature>
<dbReference type="SUPFAM" id="SSF52172">
    <property type="entry name" value="CheY-like"/>
    <property type="match status" value="1"/>
</dbReference>
<dbReference type="PANTHER" id="PTHR43214">
    <property type="entry name" value="TWO-COMPONENT RESPONSE REGULATOR"/>
    <property type="match status" value="1"/>
</dbReference>
<dbReference type="CDD" id="cd06170">
    <property type="entry name" value="LuxR_C_like"/>
    <property type="match status" value="1"/>
</dbReference>
<name>A0ABV5MAU5_9ACTN</name>
<dbReference type="SMART" id="SM00448">
    <property type="entry name" value="REC"/>
    <property type="match status" value="1"/>
</dbReference>
<dbReference type="InterPro" id="IPR000792">
    <property type="entry name" value="Tscrpt_reg_LuxR_C"/>
</dbReference>
<dbReference type="Pfam" id="PF00196">
    <property type="entry name" value="GerE"/>
    <property type="match status" value="1"/>
</dbReference>
<organism evidence="8 9">
    <name type="scientific">Dactylosporangium vinaceum</name>
    <dbReference type="NCBI Taxonomy" id="53362"/>
    <lineage>
        <taxon>Bacteria</taxon>
        <taxon>Bacillati</taxon>
        <taxon>Actinomycetota</taxon>
        <taxon>Actinomycetes</taxon>
        <taxon>Micromonosporales</taxon>
        <taxon>Micromonosporaceae</taxon>
        <taxon>Dactylosporangium</taxon>
    </lineage>
</organism>
<gene>
    <name evidence="8" type="ORF">ACFFTR_23065</name>
</gene>
<dbReference type="SMART" id="SM00421">
    <property type="entry name" value="HTH_LUXR"/>
    <property type="match status" value="1"/>
</dbReference>
<dbReference type="Gene3D" id="3.40.50.2300">
    <property type="match status" value="1"/>
</dbReference>
<dbReference type="InterPro" id="IPR011006">
    <property type="entry name" value="CheY-like_superfamily"/>
</dbReference>
<evidence type="ECO:0000256" key="1">
    <source>
        <dbReference type="ARBA" id="ARBA00022553"/>
    </source>
</evidence>
<dbReference type="InterPro" id="IPR039420">
    <property type="entry name" value="WalR-like"/>
</dbReference>
<evidence type="ECO:0000256" key="3">
    <source>
        <dbReference type="ARBA" id="ARBA00023125"/>
    </source>
</evidence>
<dbReference type="Proteomes" id="UP001589608">
    <property type="component" value="Unassembled WGS sequence"/>
</dbReference>
<dbReference type="PROSITE" id="PS50043">
    <property type="entry name" value="HTH_LUXR_2"/>
    <property type="match status" value="1"/>
</dbReference>
<sequence>MPSVEPIRVVIAEDHALYRELLVEHLRHQGVDVVAETADATGLRRAVRATRPDVAIIDIRLPPGPGPTGLHAAVEIRRTDPDVGVLLLSQYVETQFFTTLVAGGLRKVGYLLKERVGGTDDFVTAVRRISAGGCVVDPDISARLLHGRPEPALAGLTDRQAEVLTLMAAGLSNIAIAGRLGIGGSTVETHARAVYQQLGIADEKDTHQRVLAVLMYWQARRDRA</sequence>
<protein>
    <submittedName>
        <fullName evidence="8">Response regulator</fullName>
    </submittedName>
</protein>